<dbReference type="AlphaFoldDB" id="A0A5B7DIQ6"/>
<feature type="region of interest" description="Disordered" evidence="1">
    <location>
        <begin position="1"/>
        <end position="71"/>
    </location>
</feature>
<evidence type="ECO:0000256" key="1">
    <source>
        <dbReference type="SAM" id="MobiDB-lite"/>
    </source>
</evidence>
<evidence type="ECO:0000313" key="3">
    <source>
        <dbReference type="Proteomes" id="UP000324222"/>
    </source>
</evidence>
<dbReference type="Proteomes" id="UP000324222">
    <property type="component" value="Unassembled WGS sequence"/>
</dbReference>
<evidence type="ECO:0000313" key="2">
    <source>
        <dbReference type="EMBL" id="MPC21077.1"/>
    </source>
</evidence>
<reference evidence="2 3" key="1">
    <citation type="submission" date="2019-05" db="EMBL/GenBank/DDBJ databases">
        <title>Another draft genome of Portunus trituberculatus and its Hox gene families provides insights of decapod evolution.</title>
        <authorList>
            <person name="Jeong J.-H."/>
            <person name="Song I."/>
            <person name="Kim S."/>
            <person name="Choi T."/>
            <person name="Kim D."/>
            <person name="Ryu S."/>
            <person name="Kim W."/>
        </authorList>
    </citation>
    <scope>NUCLEOTIDE SEQUENCE [LARGE SCALE GENOMIC DNA]</scope>
    <source>
        <tissue evidence="2">Muscle</tissue>
    </source>
</reference>
<keyword evidence="3" id="KW-1185">Reference proteome</keyword>
<proteinExistence type="predicted"/>
<sequence length="159" mass="17308">MSRPTEGLETGVGSSKRGPAREQHNNRLSKWPELCQPGITHPLTPYGPRTIDKRLVGGNPSRGHEHGNGGLAAPFPAPRLARSKIYSGCAWGIAKARRCFPVELLRGVLPCRGGELRRHKECDRFQGFCMHSTTCTTSPRLAAPRLVLSSRPNALCASC</sequence>
<gene>
    <name evidence="2" type="ORF">E2C01_014050</name>
</gene>
<name>A0A5B7DIQ6_PORTR</name>
<organism evidence="2 3">
    <name type="scientific">Portunus trituberculatus</name>
    <name type="common">Swimming crab</name>
    <name type="synonym">Neptunus trituberculatus</name>
    <dbReference type="NCBI Taxonomy" id="210409"/>
    <lineage>
        <taxon>Eukaryota</taxon>
        <taxon>Metazoa</taxon>
        <taxon>Ecdysozoa</taxon>
        <taxon>Arthropoda</taxon>
        <taxon>Crustacea</taxon>
        <taxon>Multicrustacea</taxon>
        <taxon>Malacostraca</taxon>
        <taxon>Eumalacostraca</taxon>
        <taxon>Eucarida</taxon>
        <taxon>Decapoda</taxon>
        <taxon>Pleocyemata</taxon>
        <taxon>Brachyura</taxon>
        <taxon>Eubrachyura</taxon>
        <taxon>Portunoidea</taxon>
        <taxon>Portunidae</taxon>
        <taxon>Portuninae</taxon>
        <taxon>Portunus</taxon>
    </lineage>
</organism>
<comment type="caution">
    <text evidence="2">The sequence shown here is derived from an EMBL/GenBank/DDBJ whole genome shotgun (WGS) entry which is preliminary data.</text>
</comment>
<dbReference type="EMBL" id="VSRR010000939">
    <property type="protein sequence ID" value="MPC21077.1"/>
    <property type="molecule type" value="Genomic_DNA"/>
</dbReference>
<protein>
    <submittedName>
        <fullName evidence="2">Uncharacterized protein</fullName>
    </submittedName>
</protein>
<accession>A0A5B7DIQ6</accession>